<sequence>MEHQYDEKKNVHKKYRWEKRDDGKASAKLLLGLKKSNEIDQSHDRPCLGIHIPDIGEEIHDDMSANSLQLGMLGEHSNMSYGLHNKWRNDGLPGVESYMVRLFHDSMLILQSFFFCDHFRLSEIKGEKEIKDQWDDRTFLMHCQLIFIRLEKCPLVFDDLWVILVMCDKTTSFRKGCLPTHLLNLGILIWLDTKGPSVPPFTYIYINTNRASISQGRIYVQEL</sequence>
<proteinExistence type="predicted"/>
<protein>
    <submittedName>
        <fullName evidence="1">Uncharacterized protein</fullName>
    </submittedName>
</protein>
<dbReference type="AlphaFoldDB" id="A0A9K3PMI0"/>
<evidence type="ECO:0000313" key="1">
    <source>
        <dbReference type="EMBL" id="KAG7352857.1"/>
    </source>
</evidence>
<reference evidence="1" key="1">
    <citation type="journal article" date="2021" name="Sci. Rep.">
        <title>Diploid genomic architecture of Nitzschia inconspicua, an elite biomass production diatom.</title>
        <authorList>
            <person name="Oliver A."/>
            <person name="Podell S."/>
            <person name="Pinowska A."/>
            <person name="Traller J.C."/>
            <person name="Smith S.R."/>
            <person name="McClure R."/>
            <person name="Beliaev A."/>
            <person name="Bohutskyi P."/>
            <person name="Hill E.A."/>
            <person name="Rabines A."/>
            <person name="Zheng H."/>
            <person name="Allen L.Z."/>
            <person name="Kuo A."/>
            <person name="Grigoriev I.V."/>
            <person name="Allen A.E."/>
            <person name="Hazlebeck D."/>
            <person name="Allen E.E."/>
        </authorList>
    </citation>
    <scope>NUCLEOTIDE SEQUENCE</scope>
    <source>
        <strain evidence="1">Hildebrandi</strain>
    </source>
</reference>
<dbReference type="EMBL" id="JAGRRH010000017">
    <property type="protein sequence ID" value="KAG7352857.1"/>
    <property type="molecule type" value="Genomic_DNA"/>
</dbReference>
<accession>A0A9K3PMI0</accession>
<name>A0A9K3PMI0_9STRA</name>
<gene>
    <name evidence="1" type="ORF">IV203_008905</name>
</gene>
<keyword evidence="2" id="KW-1185">Reference proteome</keyword>
<organism evidence="1 2">
    <name type="scientific">Nitzschia inconspicua</name>
    <dbReference type="NCBI Taxonomy" id="303405"/>
    <lineage>
        <taxon>Eukaryota</taxon>
        <taxon>Sar</taxon>
        <taxon>Stramenopiles</taxon>
        <taxon>Ochrophyta</taxon>
        <taxon>Bacillariophyta</taxon>
        <taxon>Bacillariophyceae</taxon>
        <taxon>Bacillariophycidae</taxon>
        <taxon>Bacillariales</taxon>
        <taxon>Bacillariaceae</taxon>
        <taxon>Nitzschia</taxon>
    </lineage>
</organism>
<dbReference type="Proteomes" id="UP000693970">
    <property type="component" value="Unassembled WGS sequence"/>
</dbReference>
<reference evidence="1" key="2">
    <citation type="submission" date="2021-04" db="EMBL/GenBank/DDBJ databases">
        <authorList>
            <person name="Podell S."/>
        </authorList>
    </citation>
    <scope>NUCLEOTIDE SEQUENCE</scope>
    <source>
        <strain evidence="1">Hildebrandi</strain>
    </source>
</reference>
<comment type="caution">
    <text evidence="1">The sequence shown here is derived from an EMBL/GenBank/DDBJ whole genome shotgun (WGS) entry which is preliminary data.</text>
</comment>
<evidence type="ECO:0000313" key="2">
    <source>
        <dbReference type="Proteomes" id="UP000693970"/>
    </source>
</evidence>